<dbReference type="AlphaFoldDB" id="A0AAV4Y844"/>
<keyword evidence="2" id="KW-1185">Reference proteome</keyword>
<organism evidence="1 2">
    <name type="scientific">Caerostris extrusa</name>
    <name type="common">Bark spider</name>
    <name type="synonym">Caerostris bankana</name>
    <dbReference type="NCBI Taxonomy" id="172846"/>
    <lineage>
        <taxon>Eukaryota</taxon>
        <taxon>Metazoa</taxon>
        <taxon>Ecdysozoa</taxon>
        <taxon>Arthropoda</taxon>
        <taxon>Chelicerata</taxon>
        <taxon>Arachnida</taxon>
        <taxon>Araneae</taxon>
        <taxon>Araneomorphae</taxon>
        <taxon>Entelegynae</taxon>
        <taxon>Araneoidea</taxon>
        <taxon>Araneidae</taxon>
        <taxon>Caerostris</taxon>
    </lineage>
</organism>
<dbReference type="Proteomes" id="UP001054945">
    <property type="component" value="Unassembled WGS sequence"/>
</dbReference>
<evidence type="ECO:0000313" key="2">
    <source>
        <dbReference type="Proteomes" id="UP001054945"/>
    </source>
</evidence>
<dbReference type="EMBL" id="BPLR01001549">
    <property type="protein sequence ID" value="GIZ03094.1"/>
    <property type="molecule type" value="Genomic_DNA"/>
</dbReference>
<reference evidence="1 2" key="1">
    <citation type="submission" date="2021-06" db="EMBL/GenBank/DDBJ databases">
        <title>Caerostris extrusa draft genome.</title>
        <authorList>
            <person name="Kono N."/>
            <person name="Arakawa K."/>
        </authorList>
    </citation>
    <scope>NUCLEOTIDE SEQUENCE [LARGE SCALE GENOMIC DNA]</scope>
</reference>
<evidence type="ECO:0000313" key="1">
    <source>
        <dbReference type="EMBL" id="GIZ03094.1"/>
    </source>
</evidence>
<comment type="caution">
    <text evidence="1">The sequence shown here is derived from an EMBL/GenBank/DDBJ whole genome shotgun (WGS) entry which is preliminary data.</text>
</comment>
<sequence length="115" mass="12459">MICRLEREDCLLPCQPNGSEIPSWPTGRALLLSGGWGGSGQAARLYRHLESEGKVPYLPSANAVFSGRDIPNAMEGPNKLLSPQRAHDSVKLFPRAVLQCCRGICSKLAPQECSP</sequence>
<name>A0AAV4Y844_CAEEX</name>
<accession>A0AAV4Y844</accession>
<protein>
    <submittedName>
        <fullName evidence="1">Uncharacterized protein</fullName>
    </submittedName>
</protein>
<gene>
    <name evidence="1" type="ORF">CEXT_371821</name>
</gene>
<proteinExistence type="predicted"/>